<keyword evidence="1" id="KW-0479">Metal-binding</keyword>
<accession>A0A9K3Q6S6</accession>
<dbReference type="Proteomes" id="UP000693970">
    <property type="component" value="Unassembled WGS sequence"/>
</dbReference>
<reference evidence="2" key="1">
    <citation type="journal article" date="2021" name="Sci. Rep.">
        <title>Diploid genomic architecture of Nitzschia inconspicua, an elite biomass production diatom.</title>
        <authorList>
            <person name="Oliver A."/>
            <person name="Podell S."/>
            <person name="Pinowska A."/>
            <person name="Traller J.C."/>
            <person name="Smith S.R."/>
            <person name="McClure R."/>
            <person name="Beliaev A."/>
            <person name="Bohutskyi P."/>
            <person name="Hill E.A."/>
            <person name="Rabines A."/>
            <person name="Zheng H."/>
            <person name="Allen L.Z."/>
            <person name="Kuo A."/>
            <person name="Grigoriev I.V."/>
            <person name="Allen A.E."/>
            <person name="Hazlebeck D."/>
            <person name="Allen E.E."/>
        </authorList>
    </citation>
    <scope>NUCLEOTIDE SEQUENCE</scope>
    <source>
        <strain evidence="2">Hildebrandi</strain>
    </source>
</reference>
<comment type="similarity">
    <text evidence="1">Belongs to the polypeptide deformylase family.</text>
</comment>
<sequence length="443" mass="50262">MMSKTKTTKTLPFKLLAVGISILSFHFRPNRLTLCECLSEVKKTHSMVPLHSSVSANRRDWISRVMVGAVGFTIGNDSGQRPANADASTAALDSESTVPWTGTHLQLQSLGEAVTPDSQLQYWSMGRWPDPILRHPAETVEEKWFNTPTLRQAVTLLKRTADRNGAVGLAAQQCGINARIVYLSPETTTLSTRTRKRSNTLSQDGVILVNPYIIGRSPEADMRVWVEGCLVLPRSFRATVLRDDWIDVQYHDIEGRIHTQRFLGEASRCLQHEMDHDRGILLTDHVGLEELPRRMQEWKEGPNMMEIEAPGHRQRMEDAYDRYIDAPTTASRPRNKYLESDLRVQGTKRVATAVQFGILLPLIPQNSRLASKLHVHGNTSPTPDDLRAQLSYIEALEERNKAQLDSFLDEQDQWDSLEPFEQELLLQKESILRQLYGQDYEVA</sequence>
<dbReference type="GO" id="GO:0006412">
    <property type="term" value="P:translation"/>
    <property type="evidence" value="ECO:0007669"/>
    <property type="project" value="UniProtKB-KW"/>
</dbReference>
<dbReference type="Pfam" id="PF01327">
    <property type="entry name" value="Pep_deformylase"/>
    <property type="match status" value="1"/>
</dbReference>
<dbReference type="PANTHER" id="PTHR10458">
    <property type="entry name" value="PEPTIDE DEFORMYLASE"/>
    <property type="match status" value="1"/>
</dbReference>
<dbReference type="AlphaFoldDB" id="A0A9K3Q6S6"/>
<dbReference type="EMBL" id="JAGRRH010000002">
    <property type="protein sequence ID" value="KAG7373093.1"/>
    <property type="molecule type" value="Genomic_DNA"/>
</dbReference>
<comment type="catalytic activity">
    <reaction evidence="1">
        <text>N-terminal N-formyl-L-methionyl-[peptide] + H2O = N-terminal L-methionyl-[peptide] + formate</text>
        <dbReference type="Rhea" id="RHEA:24420"/>
        <dbReference type="Rhea" id="RHEA-COMP:10639"/>
        <dbReference type="Rhea" id="RHEA-COMP:10640"/>
        <dbReference type="ChEBI" id="CHEBI:15377"/>
        <dbReference type="ChEBI" id="CHEBI:15740"/>
        <dbReference type="ChEBI" id="CHEBI:49298"/>
        <dbReference type="ChEBI" id="CHEBI:64731"/>
        <dbReference type="EC" id="3.5.1.88"/>
    </reaction>
</comment>
<evidence type="ECO:0000313" key="2">
    <source>
        <dbReference type="EMBL" id="KAG7373093.1"/>
    </source>
</evidence>
<evidence type="ECO:0000313" key="3">
    <source>
        <dbReference type="Proteomes" id="UP000693970"/>
    </source>
</evidence>
<keyword evidence="1" id="KW-0648">Protein biosynthesis</keyword>
<dbReference type="EC" id="3.5.1.88" evidence="1"/>
<reference evidence="2" key="2">
    <citation type="submission" date="2021-04" db="EMBL/GenBank/DDBJ databases">
        <authorList>
            <person name="Podell S."/>
        </authorList>
    </citation>
    <scope>NUCLEOTIDE SEQUENCE</scope>
    <source>
        <strain evidence="2">Hildebrandi</strain>
    </source>
</reference>
<protein>
    <recommendedName>
        <fullName evidence="1">Peptide deformylase</fullName>
        <ecNumber evidence="1">3.5.1.88</ecNumber>
    </recommendedName>
</protein>
<gene>
    <name evidence="2" type="ORF">IV203_033817</name>
</gene>
<comment type="function">
    <text evidence="1">Removes the formyl group from the N-terminal Met of newly synthesized proteins.</text>
</comment>
<keyword evidence="3" id="KW-1185">Reference proteome</keyword>
<organism evidence="2 3">
    <name type="scientific">Nitzschia inconspicua</name>
    <dbReference type="NCBI Taxonomy" id="303405"/>
    <lineage>
        <taxon>Eukaryota</taxon>
        <taxon>Sar</taxon>
        <taxon>Stramenopiles</taxon>
        <taxon>Ochrophyta</taxon>
        <taxon>Bacillariophyta</taxon>
        <taxon>Bacillariophyceae</taxon>
        <taxon>Bacillariophycidae</taxon>
        <taxon>Bacillariales</taxon>
        <taxon>Bacillariaceae</taxon>
        <taxon>Nitzschia</taxon>
    </lineage>
</organism>
<dbReference type="OrthoDB" id="276063at2759"/>
<dbReference type="HAMAP" id="MF_00163">
    <property type="entry name" value="Pep_deformylase"/>
    <property type="match status" value="1"/>
</dbReference>
<evidence type="ECO:0000256" key="1">
    <source>
        <dbReference type="RuleBase" id="RU362111"/>
    </source>
</evidence>
<name>A0A9K3Q6S6_9STRA</name>
<comment type="caution">
    <text evidence="2">The sequence shown here is derived from an EMBL/GenBank/DDBJ whole genome shotgun (WGS) entry which is preliminary data.</text>
</comment>
<dbReference type="InterPro" id="IPR023635">
    <property type="entry name" value="Peptide_deformylase"/>
</dbReference>
<dbReference type="GO" id="GO:0042586">
    <property type="term" value="F:peptide deformylase activity"/>
    <property type="evidence" value="ECO:0007669"/>
    <property type="project" value="UniProtKB-EC"/>
</dbReference>
<dbReference type="GO" id="GO:0046872">
    <property type="term" value="F:metal ion binding"/>
    <property type="evidence" value="ECO:0007669"/>
    <property type="project" value="UniProtKB-KW"/>
</dbReference>
<proteinExistence type="inferred from homology"/>
<keyword evidence="1" id="KW-0378">Hydrolase</keyword>
<dbReference type="PANTHER" id="PTHR10458:SF22">
    <property type="entry name" value="PEPTIDE DEFORMYLASE"/>
    <property type="match status" value="1"/>
</dbReference>